<proteinExistence type="predicted"/>
<organism evidence="1 2">
    <name type="scientific">Gryllus longicercus</name>
    <dbReference type="NCBI Taxonomy" id="2509291"/>
    <lineage>
        <taxon>Eukaryota</taxon>
        <taxon>Metazoa</taxon>
        <taxon>Ecdysozoa</taxon>
        <taxon>Arthropoda</taxon>
        <taxon>Hexapoda</taxon>
        <taxon>Insecta</taxon>
        <taxon>Pterygota</taxon>
        <taxon>Neoptera</taxon>
        <taxon>Polyneoptera</taxon>
        <taxon>Orthoptera</taxon>
        <taxon>Ensifera</taxon>
        <taxon>Gryllidea</taxon>
        <taxon>Grylloidea</taxon>
        <taxon>Gryllidae</taxon>
        <taxon>Gryllinae</taxon>
        <taxon>Gryllus</taxon>
    </lineage>
</organism>
<gene>
    <name evidence="1" type="ORF">R5R35_010937</name>
</gene>
<comment type="caution">
    <text evidence="1">The sequence shown here is derived from an EMBL/GenBank/DDBJ whole genome shotgun (WGS) entry which is preliminary data.</text>
</comment>
<name>A0AAN9VL69_9ORTH</name>
<reference evidence="1 2" key="1">
    <citation type="submission" date="2024-03" db="EMBL/GenBank/DDBJ databases">
        <title>The genome assembly and annotation of the cricket Gryllus longicercus Weissman &amp; Gray.</title>
        <authorList>
            <person name="Szrajer S."/>
            <person name="Gray D."/>
            <person name="Ylla G."/>
        </authorList>
    </citation>
    <scope>NUCLEOTIDE SEQUENCE [LARGE SCALE GENOMIC DNA]</scope>
    <source>
        <strain evidence="1">DAG 2021-001</strain>
        <tissue evidence="1">Whole body minus gut</tissue>
    </source>
</reference>
<accession>A0AAN9VL69</accession>
<dbReference type="Proteomes" id="UP001378592">
    <property type="component" value="Unassembled WGS sequence"/>
</dbReference>
<evidence type="ECO:0000313" key="2">
    <source>
        <dbReference type="Proteomes" id="UP001378592"/>
    </source>
</evidence>
<evidence type="ECO:0000313" key="1">
    <source>
        <dbReference type="EMBL" id="KAK7864667.1"/>
    </source>
</evidence>
<keyword evidence="2" id="KW-1185">Reference proteome</keyword>
<dbReference type="AlphaFoldDB" id="A0AAN9VL69"/>
<sequence>MGRVLKKKHRSKGEKLVDQKKLLTNARLTVPHVQTGIFMKGRKSSTYCREDVRFNMMNRARMNEKLNDILSLAKHSHGSSHKSINESIDTVHDVQTHIFSQEREHHVNSSQSMILEEQCGKKKYQLSQSLPKGISTPGEMENQAKRNIFQCQKLQSSEENFHESEYSNFKFFITHFDCVSFNLVFTEDFIVQEKLALKKKKQNKLMDHTSFNKLSKINKEKRTTIRHSQYPEGEDLMDKTEMLKNINCRNINKTVKLPKKNLNYNAFKNVKKIQIINTSHGQRKNHEYLENMDIFPGHSLSLSPHHKFELHTTEMTFSSKDKITFSEESRCKTKQSLLNPLRFLENSLSENNKNLIPSKSSSLDGFQFLKHSLGLSSSSAPPDMHVPIHRHMKQLSRFPTSLCENLTKEINEKFESHTINQHSPSSVNIWKNDLKFSLSESPCNHEIFDLQFDEQMDTRPDDFQIGNYFTDEKVVSKNLKDCEDCMSCGSVIQSQTFENRSPSLRNINYSSSPINIEKVTKPLKLESPILKTTVKRQDIKKPCCLHFPDDNYQSQTTKNDVLSLSNFEEEDFRANNFWHRRKMF</sequence>
<dbReference type="EMBL" id="JAZDUA010000197">
    <property type="protein sequence ID" value="KAK7864667.1"/>
    <property type="molecule type" value="Genomic_DNA"/>
</dbReference>
<protein>
    <submittedName>
        <fullName evidence="1">Uncharacterized protein</fullName>
    </submittedName>
</protein>